<comment type="caution">
    <text evidence="2">The sequence shown here is derived from an EMBL/GenBank/DDBJ whole genome shotgun (WGS) entry which is preliminary data.</text>
</comment>
<accession>A0AAD3NAR9</accession>
<dbReference type="AlphaFoldDB" id="A0AAD3NAR9"/>
<gene>
    <name evidence="2" type="ORF">AKAME5_001940900</name>
</gene>
<feature type="compositionally biased region" description="Low complexity" evidence="1">
    <location>
        <begin position="93"/>
        <end position="102"/>
    </location>
</feature>
<proteinExistence type="predicted"/>
<feature type="region of interest" description="Disordered" evidence="1">
    <location>
        <begin position="84"/>
        <end position="110"/>
    </location>
</feature>
<evidence type="ECO:0000313" key="2">
    <source>
        <dbReference type="EMBL" id="GLD68090.1"/>
    </source>
</evidence>
<keyword evidence="3" id="KW-1185">Reference proteome</keyword>
<sequence>MARVARSQSVLGSPWVFCFLLEMEAHLGVWLRGCPDTGSRRLRCRRYRPPTDRTVRRREDRHGPGLLVAARRSLALTWLLSASRPPAVPDSPRPSGRSGTPPVNITHDPATPELRTEKTECGRYGEHSPKRDAKGVLVLPAAPHDRQACDPNTRFAVPAQAGAWIALIARAPYCGGDKIRPRCGPQRPAVVILIVGPY</sequence>
<evidence type="ECO:0000256" key="1">
    <source>
        <dbReference type="SAM" id="MobiDB-lite"/>
    </source>
</evidence>
<reference evidence="2" key="1">
    <citation type="submission" date="2022-08" db="EMBL/GenBank/DDBJ databases">
        <title>Genome sequencing of akame (Lates japonicus).</title>
        <authorList>
            <person name="Hashiguchi Y."/>
            <person name="Takahashi H."/>
        </authorList>
    </citation>
    <scope>NUCLEOTIDE SEQUENCE</scope>
    <source>
        <strain evidence="2">Kochi</strain>
    </source>
</reference>
<organism evidence="2 3">
    <name type="scientific">Lates japonicus</name>
    <name type="common">Japanese lates</name>
    <dbReference type="NCBI Taxonomy" id="270547"/>
    <lineage>
        <taxon>Eukaryota</taxon>
        <taxon>Metazoa</taxon>
        <taxon>Chordata</taxon>
        <taxon>Craniata</taxon>
        <taxon>Vertebrata</taxon>
        <taxon>Euteleostomi</taxon>
        <taxon>Actinopterygii</taxon>
        <taxon>Neopterygii</taxon>
        <taxon>Teleostei</taxon>
        <taxon>Neoteleostei</taxon>
        <taxon>Acanthomorphata</taxon>
        <taxon>Carangaria</taxon>
        <taxon>Carangaria incertae sedis</taxon>
        <taxon>Centropomidae</taxon>
        <taxon>Lates</taxon>
    </lineage>
</organism>
<name>A0AAD3NAR9_LATJO</name>
<evidence type="ECO:0000313" key="3">
    <source>
        <dbReference type="Proteomes" id="UP001279410"/>
    </source>
</evidence>
<dbReference type="EMBL" id="BRZM01000125">
    <property type="protein sequence ID" value="GLD68090.1"/>
    <property type="molecule type" value="Genomic_DNA"/>
</dbReference>
<dbReference type="Gene3D" id="3.50.30.30">
    <property type="match status" value="1"/>
</dbReference>
<dbReference type="Proteomes" id="UP001279410">
    <property type="component" value="Unassembled WGS sequence"/>
</dbReference>
<protein>
    <submittedName>
        <fullName evidence="2">RING finger protein 150-like protein</fullName>
    </submittedName>
</protein>